<proteinExistence type="predicted"/>
<gene>
    <name evidence="2" type="ORF">SDC9_197745</name>
</gene>
<sequence>MSGRPAENAFSAIKYEGVNGSPPGPASAPHNSGSVNASFSHAIEELPEEITLPPSATYCRTRSAIRSEKRIVSGKITSGYFSHAPFSEKISKVYLSSESICVAPRTEVLQTIPEGSRVETTAISAQFSALRVQQSYFRISR</sequence>
<name>A0A645II17_9ZZZZ</name>
<evidence type="ECO:0000313" key="2">
    <source>
        <dbReference type="EMBL" id="MPN50119.1"/>
    </source>
</evidence>
<comment type="caution">
    <text evidence="2">The sequence shown here is derived from an EMBL/GenBank/DDBJ whole genome shotgun (WGS) entry which is preliminary data.</text>
</comment>
<dbReference type="AlphaFoldDB" id="A0A645II17"/>
<protein>
    <submittedName>
        <fullName evidence="2">Uncharacterized protein</fullName>
    </submittedName>
</protein>
<evidence type="ECO:0000256" key="1">
    <source>
        <dbReference type="SAM" id="MobiDB-lite"/>
    </source>
</evidence>
<reference evidence="2" key="1">
    <citation type="submission" date="2019-08" db="EMBL/GenBank/DDBJ databases">
        <authorList>
            <person name="Kucharzyk K."/>
            <person name="Murdoch R.W."/>
            <person name="Higgins S."/>
            <person name="Loffler F."/>
        </authorList>
    </citation>
    <scope>NUCLEOTIDE SEQUENCE</scope>
</reference>
<accession>A0A645II17</accession>
<dbReference type="EMBL" id="VSSQ01113987">
    <property type="protein sequence ID" value="MPN50119.1"/>
    <property type="molecule type" value="Genomic_DNA"/>
</dbReference>
<organism evidence="2">
    <name type="scientific">bioreactor metagenome</name>
    <dbReference type="NCBI Taxonomy" id="1076179"/>
    <lineage>
        <taxon>unclassified sequences</taxon>
        <taxon>metagenomes</taxon>
        <taxon>ecological metagenomes</taxon>
    </lineage>
</organism>
<feature type="region of interest" description="Disordered" evidence="1">
    <location>
        <begin position="15"/>
        <end position="35"/>
    </location>
</feature>